<evidence type="ECO:0000256" key="1">
    <source>
        <dbReference type="ARBA" id="ARBA00022475"/>
    </source>
</evidence>
<dbReference type="InterPro" id="IPR010899">
    <property type="entry name" value="UPF0344"/>
</dbReference>
<dbReference type="EMBL" id="AP021906">
    <property type="protein sequence ID" value="BBP88362.1"/>
    <property type="molecule type" value="Genomic_DNA"/>
</dbReference>
<feature type="transmembrane region" description="Helical" evidence="5">
    <location>
        <begin position="7"/>
        <end position="24"/>
    </location>
</feature>
<evidence type="ECO:0000256" key="4">
    <source>
        <dbReference type="ARBA" id="ARBA00023136"/>
    </source>
</evidence>
<sequence length="124" mass="14208">MGTHLHITAWVLGIILFFVAFALAGKNDKGAKIVHMIVRLFYLIIIATGVELYVRTGMKIPGSGGRVYWKNDSRYPRDRFHGNGPSAQEKRKIGDWCVDWVYRICDCDHSSRFTSADRFPYLLI</sequence>
<protein>
    <submittedName>
        <fullName evidence="6">Uncharacterized protein</fullName>
    </submittedName>
</protein>
<gene>
    <name evidence="6" type="ORF">BsIDN1_19800</name>
</gene>
<keyword evidence="3 5" id="KW-1133">Transmembrane helix</keyword>
<evidence type="ECO:0000256" key="5">
    <source>
        <dbReference type="SAM" id="Phobius"/>
    </source>
</evidence>
<keyword evidence="1" id="KW-1003">Cell membrane</keyword>
<evidence type="ECO:0000313" key="6">
    <source>
        <dbReference type="EMBL" id="BBP88362.1"/>
    </source>
</evidence>
<evidence type="ECO:0000256" key="3">
    <source>
        <dbReference type="ARBA" id="ARBA00022989"/>
    </source>
</evidence>
<evidence type="ECO:0000256" key="2">
    <source>
        <dbReference type="ARBA" id="ARBA00022692"/>
    </source>
</evidence>
<accession>A0A5S9M6W7</accession>
<organism evidence="6 7">
    <name type="scientific">Bacillus safensis</name>
    <dbReference type="NCBI Taxonomy" id="561879"/>
    <lineage>
        <taxon>Bacteria</taxon>
        <taxon>Bacillati</taxon>
        <taxon>Bacillota</taxon>
        <taxon>Bacilli</taxon>
        <taxon>Bacillales</taxon>
        <taxon>Bacillaceae</taxon>
        <taxon>Bacillus</taxon>
    </lineage>
</organism>
<dbReference type="Proteomes" id="UP000464658">
    <property type="component" value="Chromosome"/>
</dbReference>
<dbReference type="Pfam" id="PF07457">
    <property type="entry name" value="DUF1516"/>
    <property type="match status" value="1"/>
</dbReference>
<dbReference type="AlphaFoldDB" id="A0A5S9M6W7"/>
<keyword evidence="4 5" id="KW-0472">Membrane</keyword>
<feature type="transmembrane region" description="Helical" evidence="5">
    <location>
        <begin position="36"/>
        <end position="54"/>
    </location>
</feature>
<proteinExistence type="predicted"/>
<evidence type="ECO:0000313" key="7">
    <source>
        <dbReference type="Proteomes" id="UP000464658"/>
    </source>
</evidence>
<name>A0A5S9M6W7_BACIA</name>
<keyword evidence="2 5" id="KW-0812">Transmembrane</keyword>
<reference evidence="6 7" key="1">
    <citation type="submission" date="2019-12" db="EMBL/GenBank/DDBJ databases">
        <title>Full genome sequence of a Bacillus safensis strain isolated from commercially available natto in Indonesia.</title>
        <authorList>
            <person name="Yoshida M."/>
            <person name="Uomi M."/>
            <person name="Waturangi D."/>
            <person name="Ekaputri J.J."/>
            <person name="Setiamarga D.H.E."/>
        </authorList>
    </citation>
    <scope>NUCLEOTIDE SEQUENCE [LARGE SCALE GENOMIC DNA]</scope>
    <source>
        <strain evidence="6 7">IDN1</strain>
    </source>
</reference>